<feature type="domain" description="Glycosyltransferase 2-like" evidence="5">
    <location>
        <begin position="6"/>
        <end position="139"/>
    </location>
</feature>
<feature type="transmembrane region" description="Helical" evidence="4">
    <location>
        <begin position="261"/>
        <end position="283"/>
    </location>
</feature>
<protein>
    <submittedName>
        <fullName evidence="6">Glycosyltransferase family 2 protein</fullName>
    </submittedName>
</protein>
<keyword evidence="4" id="KW-0812">Transmembrane</keyword>
<evidence type="ECO:0000313" key="6">
    <source>
        <dbReference type="EMBL" id="NWH04707.1"/>
    </source>
</evidence>
<reference evidence="6 7" key="1">
    <citation type="submission" date="2020-06" db="EMBL/GenBank/DDBJ databases">
        <title>High-quality draft genome of sulfate reducer Desulfobacter latus type strain AcrS2 isolated from marine sediment.</title>
        <authorList>
            <person name="Hoppe M."/>
            <person name="Larsen C.K."/>
            <person name="Marshall I.P.G."/>
            <person name="Schramm A."/>
            <person name="Marietou A.G."/>
        </authorList>
    </citation>
    <scope>NUCLEOTIDE SEQUENCE [LARGE SCALE GENOMIC DNA]</scope>
    <source>
        <strain evidence="6 7">AcRS2</strain>
    </source>
</reference>
<sequence length="312" mass="36390">MFNVTLIIPTYNRPKLLNDCIESILIQTRLPDELIVVDDGDLDEIPLESQCTQAGIALRYIKKDVPGLTESRNAGVRIATGDIIFFLDDDVILDREYIDQIMVVYENAPDDRIGGVGGAITNIKPMHLHRRLRRWVERFFIISGFQEGRVLPSGYFTDFTASIPGGETLKDVDFLSGGVMSFKRQIFEQFRFTDRYRAYGLGEDKDFTFQVAQQYRLVFNKKATLVHLEAIEMRPDKRLWGKKFVLGRYLFFRDHVLKNPWQWILFAYATTGYLIIRTMIFYVSWRKENAEHVLGILDGIYDIIRQRVLIRR</sequence>
<dbReference type="Gene3D" id="3.90.550.10">
    <property type="entry name" value="Spore Coat Polysaccharide Biosynthesis Protein SpsA, Chain A"/>
    <property type="match status" value="1"/>
</dbReference>
<proteinExistence type="inferred from homology"/>
<evidence type="ECO:0000256" key="3">
    <source>
        <dbReference type="ARBA" id="ARBA00022679"/>
    </source>
</evidence>
<accession>A0A850T929</accession>
<dbReference type="RefSeq" id="WP_178366162.1">
    <property type="nucleotide sequence ID" value="NZ_JACADJ010000016.1"/>
</dbReference>
<keyword evidence="2" id="KW-0328">Glycosyltransferase</keyword>
<dbReference type="PANTHER" id="PTHR43179:SF12">
    <property type="entry name" value="GALACTOFURANOSYLTRANSFERASE GLFT2"/>
    <property type="match status" value="1"/>
</dbReference>
<evidence type="ECO:0000313" key="7">
    <source>
        <dbReference type="Proteomes" id="UP000553343"/>
    </source>
</evidence>
<dbReference type="InterPro" id="IPR001173">
    <property type="entry name" value="Glyco_trans_2-like"/>
</dbReference>
<keyword evidence="4" id="KW-1133">Transmembrane helix</keyword>
<dbReference type="CDD" id="cd00761">
    <property type="entry name" value="Glyco_tranf_GTA_type"/>
    <property type="match status" value="1"/>
</dbReference>
<dbReference type="Proteomes" id="UP000553343">
    <property type="component" value="Unassembled WGS sequence"/>
</dbReference>
<dbReference type="SUPFAM" id="SSF53448">
    <property type="entry name" value="Nucleotide-diphospho-sugar transferases"/>
    <property type="match status" value="1"/>
</dbReference>
<keyword evidence="3 6" id="KW-0808">Transferase</keyword>
<evidence type="ECO:0000256" key="4">
    <source>
        <dbReference type="SAM" id="Phobius"/>
    </source>
</evidence>
<keyword evidence="7" id="KW-1185">Reference proteome</keyword>
<dbReference type="GO" id="GO:0016757">
    <property type="term" value="F:glycosyltransferase activity"/>
    <property type="evidence" value="ECO:0007669"/>
    <property type="project" value="UniProtKB-KW"/>
</dbReference>
<dbReference type="PANTHER" id="PTHR43179">
    <property type="entry name" value="RHAMNOSYLTRANSFERASE WBBL"/>
    <property type="match status" value="1"/>
</dbReference>
<organism evidence="6 7">
    <name type="scientific">Desulfobacter latus</name>
    <dbReference type="NCBI Taxonomy" id="2292"/>
    <lineage>
        <taxon>Bacteria</taxon>
        <taxon>Pseudomonadati</taxon>
        <taxon>Thermodesulfobacteriota</taxon>
        <taxon>Desulfobacteria</taxon>
        <taxon>Desulfobacterales</taxon>
        <taxon>Desulfobacteraceae</taxon>
        <taxon>Desulfobacter</taxon>
    </lineage>
</organism>
<keyword evidence="4" id="KW-0472">Membrane</keyword>
<comment type="similarity">
    <text evidence="1">Belongs to the glycosyltransferase 2 family.</text>
</comment>
<gene>
    <name evidence="6" type="ORF">HXW94_06850</name>
</gene>
<name>A0A850T929_9BACT</name>
<dbReference type="InterPro" id="IPR029044">
    <property type="entry name" value="Nucleotide-diphossugar_trans"/>
</dbReference>
<evidence type="ECO:0000256" key="2">
    <source>
        <dbReference type="ARBA" id="ARBA00022676"/>
    </source>
</evidence>
<comment type="caution">
    <text evidence="6">The sequence shown here is derived from an EMBL/GenBank/DDBJ whole genome shotgun (WGS) entry which is preliminary data.</text>
</comment>
<dbReference type="EMBL" id="JACADJ010000016">
    <property type="protein sequence ID" value="NWH04707.1"/>
    <property type="molecule type" value="Genomic_DNA"/>
</dbReference>
<evidence type="ECO:0000259" key="5">
    <source>
        <dbReference type="Pfam" id="PF00535"/>
    </source>
</evidence>
<dbReference type="AlphaFoldDB" id="A0A850T929"/>
<dbReference type="Pfam" id="PF00535">
    <property type="entry name" value="Glycos_transf_2"/>
    <property type="match status" value="1"/>
</dbReference>
<evidence type="ECO:0000256" key="1">
    <source>
        <dbReference type="ARBA" id="ARBA00006739"/>
    </source>
</evidence>